<reference evidence="1" key="1">
    <citation type="journal article" date="2014" name="Front. Microbiol.">
        <title>High frequency of phylogenetically diverse reductive dehalogenase-homologous genes in deep subseafloor sedimentary metagenomes.</title>
        <authorList>
            <person name="Kawai M."/>
            <person name="Futagami T."/>
            <person name="Toyoda A."/>
            <person name="Takaki Y."/>
            <person name="Nishi S."/>
            <person name="Hori S."/>
            <person name="Arai W."/>
            <person name="Tsubouchi T."/>
            <person name="Morono Y."/>
            <person name="Uchiyama I."/>
            <person name="Ito T."/>
            <person name="Fujiyama A."/>
            <person name="Inagaki F."/>
            <person name="Takami H."/>
        </authorList>
    </citation>
    <scope>NUCLEOTIDE SEQUENCE</scope>
    <source>
        <strain evidence="1">Expedition CK06-06</strain>
    </source>
</reference>
<dbReference type="EMBL" id="BARW01019832">
    <property type="protein sequence ID" value="GAI99909.1"/>
    <property type="molecule type" value="Genomic_DNA"/>
</dbReference>
<organism evidence="1">
    <name type="scientific">marine sediment metagenome</name>
    <dbReference type="NCBI Taxonomy" id="412755"/>
    <lineage>
        <taxon>unclassified sequences</taxon>
        <taxon>metagenomes</taxon>
        <taxon>ecological metagenomes</taxon>
    </lineage>
</organism>
<feature type="non-terminal residue" evidence="1">
    <location>
        <position position="273"/>
    </location>
</feature>
<comment type="caution">
    <text evidence="1">The sequence shown here is derived from an EMBL/GenBank/DDBJ whole genome shotgun (WGS) entry which is preliminary data.</text>
</comment>
<dbReference type="AlphaFoldDB" id="X1V5J1"/>
<protein>
    <submittedName>
        <fullName evidence="1">Uncharacterized protein</fullName>
    </submittedName>
</protein>
<sequence>IGVKNAKFYVEIAKKHLKSIRTRERIQSIIKTNKFPEVSRAEPKACDLNLFGTNRNKVSLDSIKKLALLDAEDISKLKGIEISNAKRYIDIANKYLESMRIKERGEDIVEILPLKQKKEIKTSDLAIASKLKKVSVLPKLKFKEYPKKPTAKTQTPKRIGTYQKRQNIGVKSTKRASYGIDIKTGRKKKKTSSPSILRTFFPLETMQKIRFLHHKIKNLEAVLSRDKEFSFSELNYILDYVKILNVNYKTQSQIKILKELDIPNIFYDPLAKK</sequence>
<gene>
    <name evidence="1" type="ORF">S12H4_33629</name>
</gene>
<accession>X1V5J1</accession>
<feature type="non-terminal residue" evidence="1">
    <location>
        <position position="1"/>
    </location>
</feature>
<name>X1V5J1_9ZZZZ</name>
<evidence type="ECO:0000313" key="1">
    <source>
        <dbReference type="EMBL" id="GAI99909.1"/>
    </source>
</evidence>
<proteinExistence type="predicted"/>